<feature type="region of interest" description="Disordered" evidence="1">
    <location>
        <begin position="60"/>
        <end position="107"/>
    </location>
</feature>
<evidence type="ECO:0000256" key="1">
    <source>
        <dbReference type="SAM" id="MobiDB-lite"/>
    </source>
</evidence>
<feature type="region of interest" description="Disordered" evidence="1">
    <location>
        <begin position="138"/>
        <end position="175"/>
    </location>
</feature>
<dbReference type="Proteomes" id="UP001066276">
    <property type="component" value="Chromosome 6"/>
</dbReference>
<feature type="region of interest" description="Disordered" evidence="1">
    <location>
        <begin position="1"/>
        <end position="44"/>
    </location>
</feature>
<dbReference type="EMBL" id="JANPWB010000010">
    <property type="protein sequence ID" value="KAJ1143984.1"/>
    <property type="molecule type" value="Genomic_DNA"/>
</dbReference>
<gene>
    <name evidence="2" type="ORF">NDU88_010286</name>
</gene>
<reference evidence="2" key="1">
    <citation type="journal article" date="2022" name="bioRxiv">
        <title>Sequencing and chromosome-scale assembly of the giantPleurodeles waltlgenome.</title>
        <authorList>
            <person name="Brown T."/>
            <person name="Elewa A."/>
            <person name="Iarovenko S."/>
            <person name="Subramanian E."/>
            <person name="Araus A.J."/>
            <person name="Petzold A."/>
            <person name="Susuki M."/>
            <person name="Suzuki K.-i.T."/>
            <person name="Hayashi T."/>
            <person name="Toyoda A."/>
            <person name="Oliveira C."/>
            <person name="Osipova E."/>
            <person name="Leigh N.D."/>
            <person name="Simon A."/>
            <person name="Yun M.H."/>
        </authorList>
    </citation>
    <scope>NUCLEOTIDE SEQUENCE</scope>
    <source>
        <strain evidence="2">20211129_DDA</strain>
        <tissue evidence="2">Liver</tissue>
    </source>
</reference>
<evidence type="ECO:0000313" key="3">
    <source>
        <dbReference type="Proteomes" id="UP001066276"/>
    </source>
</evidence>
<organism evidence="2 3">
    <name type="scientific">Pleurodeles waltl</name>
    <name type="common">Iberian ribbed newt</name>
    <dbReference type="NCBI Taxonomy" id="8319"/>
    <lineage>
        <taxon>Eukaryota</taxon>
        <taxon>Metazoa</taxon>
        <taxon>Chordata</taxon>
        <taxon>Craniata</taxon>
        <taxon>Vertebrata</taxon>
        <taxon>Euteleostomi</taxon>
        <taxon>Amphibia</taxon>
        <taxon>Batrachia</taxon>
        <taxon>Caudata</taxon>
        <taxon>Salamandroidea</taxon>
        <taxon>Salamandridae</taxon>
        <taxon>Pleurodelinae</taxon>
        <taxon>Pleurodeles</taxon>
    </lineage>
</organism>
<sequence length="270" mass="29811">MRHLYSKDESESSKGSISTPPLEQVKPKEEERSDADSNSCPVRNQNMNLLEIKGKFCNNVEDFESSGNSSTYSAVKKPADSSVQMTHTPEFPDDGETPGHPNDIMEFSDNEETVPLSSELMDFSDNEETPAVTKNVMNCSESPKVPSVPNQMMEVSDDEESQQSETEHHAKRNDSLLLELDTVAASTTDPDLLSTSTVLPVSSSKVSEEQLLDLQVSDLDLKPPTLIPPAECLKLKTPENQQSETEIQVLKNVMSPTKTKDLNSNLYSKT</sequence>
<protein>
    <submittedName>
        <fullName evidence="2">Uncharacterized protein</fullName>
    </submittedName>
</protein>
<name>A0AAV7QTZ7_PLEWA</name>
<accession>A0AAV7QTZ7</accession>
<proteinExistence type="predicted"/>
<feature type="compositionally biased region" description="Basic and acidic residues" evidence="1">
    <location>
        <begin position="1"/>
        <end position="12"/>
    </location>
</feature>
<keyword evidence="3" id="KW-1185">Reference proteome</keyword>
<feature type="compositionally biased region" description="Basic and acidic residues" evidence="1">
    <location>
        <begin position="165"/>
        <end position="174"/>
    </location>
</feature>
<feature type="compositionally biased region" description="Basic and acidic residues" evidence="1">
    <location>
        <begin position="25"/>
        <end position="35"/>
    </location>
</feature>
<evidence type="ECO:0000313" key="2">
    <source>
        <dbReference type="EMBL" id="KAJ1143984.1"/>
    </source>
</evidence>
<comment type="caution">
    <text evidence="2">The sequence shown here is derived from an EMBL/GenBank/DDBJ whole genome shotgun (WGS) entry which is preliminary data.</text>
</comment>
<dbReference type="AlphaFoldDB" id="A0AAV7QTZ7"/>